<evidence type="ECO:0000313" key="2">
    <source>
        <dbReference type="Proteomes" id="UP000371977"/>
    </source>
</evidence>
<keyword evidence="2" id="KW-1185">Reference proteome</keyword>
<proteinExistence type="predicted"/>
<dbReference type="AlphaFoldDB" id="A0A6C2C3Y0"/>
<reference evidence="1 2" key="1">
    <citation type="submission" date="2019-01" db="EMBL/GenBank/DDBJ databases">
        <title>Weissella sp. nov., a novel lactic acid bacterium isolated from animal feces.</title>
        <authorList>
            <person name="Wang L.-T."/>
        </authorList>
    </citation>
    <scope>NUCLEOTIDE SEQUENCE [LARGE SCALE GENOMIC DNA]</scope>
    <source>
        <strain evidence="1 2">8H-2</strain>
    </source>
</reference>
<dbReference type="RefSeq" id="WP_148623219.1">
    <property type="nucleotide sequence ID" value="NZ_SDGZ01000020.1"/>
</dbReference>
<dbReference type="EMBL" id="SDGZ01000020">
    <property type="protein sequence ID" value="TYC48472.1"/>
    <property type="molecule type" value="Genomic_DNA"/>
</dbReference>
<comment type="caution">
    <text evidence="1">The sequence shown here is derived from an EMBL/GenBank/DDBJ whole genome shotgun (WGS) entry which is preliminary data.</text>
</comment>
<evidence type="ECO:0008006" key="3">
    <source>
        <dbReference type="Google" id="ProtNLM"/>
    </source>
</evidence>
<name>A0A6C2C3Y0_9LACO</name>
<protein>
    <recommendedName>
        <fullName evidence="3">DUF2922 domain-containing protein</fullName>
    </recommendedName>
</protein>
<gene>
    <name evidence="1" type="ORF">ESZ50_08930</name>
</gene>
<accession>A0A6C2C3Y0</accession>
<dbReference type="OrthoDB" id="9908748at2"/>
<sequence length="84" mass="9322">MAKDMVLIFQVDGNLSKGPEQVITFDHVKDDLTPVLVQSIMEQMRHLDFVVNGSNQAKFGSGLGNAKAAYYSTNQREMIFGEAK</sequence>
<evidence type="ECO:0000313" key="1">
    <source>
        <dbReference type="EMBL" id="TYC48472.1"/>
    </source>
</evidence>
<dbReference type="Proteomes" id="UP000371977">
    <property type="component" value="Unassembled WGS sequence"/>
</dbReference>
<organism evidence="1 2">
    <name type="scientific">Weissella muntiaci</name>
    <dbReference type="NCBI Taxonomy" id="2508881"/>
    <lineage>
        <taxon>Bacteria</taxon>
        <taxon>Bacillati</taxon>
        <taxon>Bacillota</taxon>
        <taxon>Bacilli</taxon>
        <taxon>Lactobacillales</taxon>
        <taxon>Lactobacillaceae</taxon>
        <taxon>Weissella</taxon>
    </lineage>
</organism>